<keyword evidence="2" id="KW-0812">Transmembrane</keyword>
<sequence>MAHPRLDTDQLSPDFDEDEDDSDDDGGLLDRADFDAPHWQIVRQLLSLTPTFTTFVVYAFLGLTAVTASAFLGFAVHPVFNVVAAMGFILMYPAAFLGFLVVAAVKAMQ</sequence>
<dbReference type="EMBL" id="NHOA01000113">
    <property type="protein sequence ID" value="PHQ38222.1"/>
    <property type="molecule type" value="Genomic_DNA"/>
</dbReference>
<accession>A0A2G1WGV5</accession>
<dbReference type="AlphaFoldDB" id="A0A2G1WGV5"/>
<evidence type="ECO:0000256" key="1">
    <source>
        <dbReference type="SAM" id="MobiDB-lite"/>
    </source>
</evidence>
<comment type="caution">
    <text evidence="3">The sequence shown here is derived from an EMBL/GenBank/DDBJ whole genome shotgun (WGS) entry which is preliminary data.</text>
</comment>
<evidence type="ECO:0000313" key="4">
    <source>
        <dbReference type="Proteomes" id="UP000222824"/>
    </source>
</evidence>
<evidence type="ECO:0000256" key="2">
    <source>
        <dbReference type="SAM" id="Phobius"/>
    </source>
</evidence>
<feature type="transmembrane region" description="Helical" evidence="2">
    <location>
        <begin position="55"/>
        <end position="76"/>
    </location>
</feature>
<dbReference type="OrthoDB" id="384585at2157"/>
<gene>
    <name evidence="3" type="ORF">DJ69_12775</name>
</gene>
<name>A0A2G1WGV5_9EURY</name>
<evidence type="ECO:0000313" key="3">
    <source>
        <dbReference type="EMBL" id="PHQ38222.1"/>
    </source>
</evidence>
<organism evidence="3 4">
    <name type="scientific">Halorubrum persicum</name>
    <dbReference type="NCBI Taxonomy" id="1383844"/>
    <lineage>
        <taxon>Archaea</taxon>
        <taxon>Methanobacteriati</taxon>
        <taxon>Methanobacteriota</taxon>
        <taxon>Stenosarchaea group</taxon>
        <taxon>Halobacteria</taxon>
        <taxon>Halobacteriales</taxon>
        <taxon>Haloferacaceae</taxon>
        <taxon>Halorubrum</taxon>
    </lineage>
</organism>
<feature type="compositionally biased region" description="Acidic residues" evidence="1">
    <location>
        <begin position="14"/>
        <end position="27"/>
    </location>
</feature>
<dbReference type="RefSeq" id="WP_099255971.1">
    <property type="nucleotide sequence ID" value="NZ_NHOA01000113.1"/>
</dbReference>
<keyword evidence="4" id="KW-1185">Reference proteome</keyword>
<keyword evidence="2" id="KW-0472">Membrane</keyword>
<reference evidence="3 4" key="1">
    <citation type="journal article" date="2014" name="Front. Microbiol.">
        <title>Population and genomic analysis of the genus Halorubrum.</title>
        <authorList>
            <person name="Fullmer M.S."/>
            <person name="Soucy S.M."/>
            <person name="Swithers K.S."/>
            <person name="Makkay A.M."/>
            <person name="Wheeler R."/>
            <person name="Ventosa A."/>
            <person name="Gogarten J.P."/>
            <person name="Papke R.T."/>
        </authorList>
    </citation>
    <scope>NUCLEOTIDE SEQUENCE [LARGE SCALE GENOMIC DNA]</scope>
    <source>
        <strain evidence="3 4">C49</strain>
    </source>
</reference>
<feature type="region of interest" description="Disordered" evidence="1">
    <location>
        <begin position="1"/>
        <end position="29"/>
    </location>
</feature>
<keyword evidence="2" id="KW-1133">Transmembrane helix</keyword>
<proteinExistence type="predicted"/>
<feature type="transmembrane region" description="Helical" evidence="2">
    <location>
        <begin position="82"/>
        <end position="105"/>
    </location>
</feature>
<protein>
    <submittedName>
        <fullName evidence="3">Uncharacterized protein</fullName>
    </submittedName>
</protein>
<dbReference type="Proteomes" id="UP000222824">
    <property type="component" value="Unassembled WGS sequence"/>
</dbReference>